<evidence type="ECO:0000313" key="9">
    <source>
        <dbReference type="Proteomes" id="UP000038009"/>
    </source>
</evidence>
<dbReference type="PROSITE" id="PS50052">
    <property type="entry name" value="GUANYLATE_KINASE_2"/>
    <property type="match status" value="1"/>
</dbReference>
<protein>
    <recommendedName>
        <fullName evidence="2">guanylate kinase</fullName>
        <ecNumber evidence="2">2.7.4.8</ecNumber>
    </recommendedName>
</protein>
<dbReference type="GO" id="GO:0004385">
    <property type="term" value="F:GMP kinase activity"/>
    <property type="evidence" value="ECO:0007669"/>
    <property type="project" value="UniProtKB-EC"/>
</dbReference>
<dbReference type="VEuPathDB" id="TriTrypDB:Lsey_0067_0200"/>
<evidence type="ECO:0000259" key="7">
    <source>
        <dbReference type="PROSITE" id="PS50052"/>
    </source>
</evidence>
<dbReference type="NCBIfam" id="TIGR03263">
    <property type="entry name" value="guanyl_kin"/>
    <property type="match status" value="1"/>
</dbReference>
<comment type="caution">
    <text evidence="8">The sequence shown here is derived from an EMBL/GenBank/DDBJ whole genome shotgun (WGS) entry which is preliminary data.</text>
</comment>
<keyword evidence="4" id="KW-0547">Nucleotide-binding</keyword>
<keyword evidence="5 8" id="KW-0418">Kinase</keyword>
<dbReference type="SMART" id="SM00072">
    <property type="entry name" value="GuKc"/>
    <property type="match status" value="1"/>
</dbReference>
<keyword evidence="9" id="KW-1185">Reference proteome</keyword>
<dbReference type="PANTHER" id="PTHR23117">
    <property type="entry name" value="GUANYLATE KINASE-RELATED"/>
    <property type="match status" value="1"/>
</dbReference>
<evidence type="ECO:0000256" key="2">
    <source>
        <dbReference type="ARBA" id="ARBA00012961"/>
    </source>
</evidence>
<dbReference type="PROSITE" id="PS00856">
    <property type="entry name" value="GUANYLATE_KINASE_1"/>
    <property type="match status" value="1"/>
</dbReference>
<dbReference type="InterPro" id="IPR008144">
    <property type="entry name" value="Guanylate_kin-like_dom"/>
</dbReference>
<dbReference type="InterPro" id="IPR027417">
    <property type="entry name" value="P-loop_NTPase"/>
</dbReference>
<dbReference type="InterPro" id="IPR017665">
    <property type="entry name" value="Guanylate_kinase"/>
</dbReference>
<dbReference type="Pfam" id="PF00625">
    <property type="entry name" value="Guanylate_kin"/>
    <property type="match status" value="1"/>
</dbReference>
<dbReference type="EC" id="2.7.4.8" evidence="2"/>
<evidence type="ECO:0000313" key="8">
    <source>
        <dbReference type="EMBL" id="KPI87967.1"/>
    </source>
</evidence>
<evidence type="ECO:0000256" key="3">
    <source>
        <dbReference type="ARBA" id="ARBA00022679"/>
    </source>
</evidence>
<reference evidence="8 9" key="1">
    <citation type="journal article" date="2015" name="PLoS Pathog.">
        <title>Leptomonas seymouri: Adaptations to the Dixenous Life Cycle Analyzed by Genome Sequencing, Transcriptome Profiling and Co-infection with Leishmania donovani.</title>
        <authorList>
            <person name="Kraeva N."/>
            <person name="Butenko A."/>
            <person name="Hlavacova J."/>
            <person name="Kostygov A."/>
            <person name="Myskova J."/>
            <person name="Grybchuk D."/>
            <person name="Lestinova T."/>
            <person name="Votypka J."/>
            <person name="Volf P."/>
            <person name="Opperdoes F."/>
            <person name="Flegontov P."/>
            <person name="Lukes J."/>
            <person name="Yurchenko V."/>
        </authorList>
    </citation>
    <scope>NUCLEOTIDE SEQUENCE [LARGE SCALE GENOMIC DNA]</scope>
    <source>
        <strain evidence="8 9">ATCC 30220</strain>
    </source>
</reference>
<dbReference type="GO" id="GO:0005524">
    <property type="term" value="F:ATP binding"/>
    <property type="evidence" value="ECO:0007669"/>
    <property type="project" value="UniProtKB-KW"/>
</dbReference>
<organism evidence="8 9">
    <name type="scientific">Leptomonas seymouri</name>
    <dbReference type="NCBI Taxonomy" id="5684"/>
    <lineage>
        <taxon>Eukaryota</taxon>
        <taxon>Discoba</taxon>
        <taxon>Euglenozoa</taxon>
        <taxon>Kinetoplastea</taxon>
        <taxon>Metakinetoplastina</taxon>
        <taxon>Trypanosomatida</taxon>
        <taxon>Trypanosomatidae</taxon>
        <taxon>Leishmaniinae</taxon>
        <taxon>Leptomonas</taxon>
    </lineage>
</organism>
<name>A0A0N0P765_LEPSE</name>
<keyword evidence="6" id="KW-0067">ATP-binding</keyword>
<proteinExistence type="inferred from homology"/>
<dbReference type="InterPro" id="IPR008145">
    <property type="entry name" value="GK/Ca_channel_bsu"/>
</dbReference>
<dbReference type="EMBL" id="LJSK01000067">
    <property type="protein sequence ID" value="KPI87967.1"/>
    <property type="molecule type" value="Genomic_DNA"/>
</dbReference>
<feature type="domain" description="Guanylate kinase-like" evidence="7">
    <location>
        <begin position="8"/>
        <end position="193"/>
    </location>
</feature>
<evidence type="ECO:0000256" key="1">
    <source>
        <dbReference type="ARBA" id="ARBA00005790"/>
    </source>
</evidence>
<comment type="similarity">
    <text evidence="1">Belongs to the guanylate kinase family.</text>
</comment>
<dbReference type="InterPro" id="IPR020590">
    <property type="entry name" value="Guanylate_kinase_CS"/>
</dbReference>
<dbReference type="SUPFAM" id="SSF52540">
    <property type="entry name" value="P-loop containing nucleoside triphosphate hydrolases"/>
    <property type="match status" value="1"/>
</dbReference>
<evidence type="ECO:0000256" key="6">
    <source>
        <dbReference type="ARBA" id="ARBA00022840"/>
    </source>
</evidence>
<sequence length="210" mass="23858">MQSLNKPLNALVVCGPSGVGKGTLLGRLFREYPSSFAYSVSHTTRQPRVGEVNGREYHFVERSDIIKMRDNNEFLELCDVHGNLYGTSVAAVQDVQKQGKICVIEIDVKGAQKLYNRNDDALNCVYLFITAPKEELCKRILGRGADDEKMLQRRLETAESEYKFLEDHPDFFSAVIVNDVLDEAYRRLVDAINDQLEQHSMKTLPRSTKN</sequence>
<dbReference type="AlphaFoldDB" id="A0A0N0P765"/>
<dbReference type="Gene3D" id="3.40.50.300">
    <property type="entry name" value="P-loop containing nucleotide triphosphate hydrolases"/>
    <property type="match status" value="1"/>
</dbReference>
<dbReference type="PANTHER" id="PTHR23117:SF17">
    <property type="entry name" value="KINASE, PUTATIVE-RELATED"/>
    <property type="match status" value="1"/>
</dbReference>
<dbReference type="FunFam" id="3.40.50.300:FF:000776">
    <property type="entry name" value="Guanylate kinase 2"/>
    <property type="match status" value="1"/>
</dbReference>
<dbReference type="OMA" id="EWAVVHG"/>
<evidence type="ECO:0000256" key="4">
    <source>
        <dbReference type="ARBA" id="ARBA00022741"/>
    </source>
</evidence>
<dbReference type="OrthoDB" id="6334211at2759"/>
<evidence type="ECO:0000256" key="5">
    <source>
        <dbReference type="ARBA" id="ARBA00022777"/>
    </source>
</evidence>
<dbReference type="Proteomes" id="UP000038009">
    <property type="component" value="Unassembled WGS sequence"/>
</dbReference>
<dbReference type="CDD" id="cd00071">
    <property type="entry name" value="GMPK"/>
    <property type="match status" value="1"/>
</dbReference>
<gene>
    <name evidence="8" type="ORF">ABL78_2958</name>
</gene>
<keyword evidence="3" id="KW-0808">Transferase</keyword>
<dbReference type="GO" id="GO:0005829">
    <property type="term" value="C:cytosol"/>
    <property type="evidence" value="ECO:0007669"/>
    <property type="project" value="TreeGrafter"/>
</dbReference>
<accession>A0A0N0P765</accession>